<dbReference type="InterPro" id="IPR029058">
    <property type="entry name" value="AB_hydrolase_fold"/>
</dbReference>
<dbReference type="InterPro" id="IPR002018">
    <property type="entry name" value="CarbesteraseB"/>
</dbReference>
<reference evidence="5" key="1">
    <citation type="submission" date="2022-06" db="EMBL/GenBank/DDBJ databases">
        <title>Complete genome sequences of two strains of the flax pathogen Septoria linicola.</title>
        <authorList>
            <person name="Lapalu N."/>
            <person name="Simon A."/>
            <person name="Demenou B."/>
            <person name="Paumier D."/>
            <person name="Guillot M.-P."/>
            <person name="Gout L."/>
            <person name="Valade R."/>
        </authorList>
    </citation>
    <scope>NUCLEOTIDE SEQUENCE</scope>
    <source>
        <strain evidence="5">SE15195</strain>
    </source>
</reference>
<dbReference type="Gene3D" id="3.40.50.1820">
    <property type="entry name" value="alpha/beta hydrolase"/>
    <property type="match status" value="1"/>
</dbReference>
<dbReference type="SUPFAM" id="SSF53474">
    <property type="entry name" value="alpha/beta-Hydrolases"/>
    <property type="match status" value="1"/>
</dbReference>
<gene>
    <name evidence="5" type="ORF">Slin15195_G108520</name>
</gene>
<dbReference type="GO" id="GO:0052689">
    <property type="term" value="F:carboxylic ester hydrolase activity"/>
    <property type="evidence" value="ECO:0007669"/>
    <property type="project" value="TreeGrafter"/>
</dbReference>
<evidence type="ECO:0000313" key="5">
    <source>
        <dbReference type="EMBL" id="USW57533.1"/>
    </source>
</evidence>
<dbReference type="Pfam" id="PF00135">
    <property type="entry name" value="COesterase"/>
    <property type="match status" value="1"/>
</dbReference>
<evidence type="ECO:0000313" key="6">
    <source>
        <dbReference type="Proteomes" id="UP001056384"/>
    </source>
</evidence>
<feature type="signal peptide" evidence="3">
    <location>
        <begin position="1"/>
        <end position="17"/>
    </location>
</feature>
<organism evidence="5 6">
    <name type="scientific">Septoria linicola</name>
    <dbReference type="NCBI Taxonomy" id="215465"/>
    <lineage>
        <taxon>Eukaryota</taxon>
        <taxon>Fungi</taxon>
        <taxon>Dikarya</taxon>
        <taxon>Ascomycota</taxon>
        <taxon>Pezizomycotina</taxon>
        <taxon>Dothideomycetes</taxon>
        <taxon>Dothideomycetidae</taxon>
        <taxon>Mycosphaerellales</taxon>
        <taxon>Mycosphaerellaceae</taxon>
        <taxon>Septoria</taxon>
    </lineage>
</organism>
<evidence type="ECO:0000256" key="2">
    <source>
        <dbReference type="ARBA" id="ARBA00022801"/>
    </source>
</evidence>
<keyword evidence="6" id="KW-1185">Reference proteome</keyword>
<dbReference type="PANTHER" id="PTHR43918">
    <property type="entry name" value="ACETYLCHOLINESTERASE"/>
    <property type="match status" value="1"/>
</dbReference>
<protein>
    <recommendedName>
        <fullName evidence="3">Carboxylic ester hydrolase</fullName>
        <ecNumber evidence="3">3.1.1.-</ecNumber>
    </recommendedName>
</protein>
<keyword evidence="3" id="KW-0732">Signal</keyword>
<sequence>MKTLLLICLGAVRGVASSSGHDNGLHGLPLIKTSSGFVQGHAALNRSSVVEYLGIKYAHPANGSLRFAPPEAYKSNTVIEASSLSPDCPANIAPVVNYPPLTAPDSSVLQKFLFQNNKHMQSEDCLSLNIWTKSPGRVKKSRAVLLFDHGGRFQIPGSNSPFYNGHYLADEEDVVVVTFNKRESILGYPGATPNLGLLDFRLVVEWVRDNIAHFGGDVHRITIWGQSAGGVAVDTYAYAYAKHPVVAGIIADSGLAFNRTPTYPAE</sequence>
<dbReference type="InterPro" id="IPR019826">
    <property type="entry name" value="Carboxylesterase_B_AS"/>
</dbReference>
<dbReference type="EMBL" id="CP099427">
    <property type="protein sequence ID" value="USW57533.1"/>
    <property type="molecule type" value="Genomic_DNA"/>
</dbReference>
<dbReference type="PROSITE" id="PS00122">
    <property type="entry name" value="CARBOXYLESTERASE_B_1"/>
    <property type="match status" value="1"/>
</dbReference>
<evidence type="ECO:0000256" key="3">
    <source>
        <dbReference type="RuleBase" id="RU361235"/>
    </source>
</evidence>
<dbReference type="EC" id="3.1.1.-" evidence="3"/>
<evidence type="ECO:0000256" key="1">
    <source>
        <dbReference type="ARBA" id="ARBA00005964"/>
    </source>
</evidence>
<comment type="similarity">
    <text evidence="1 3">Belongs to the type-B carboxylesterase/lipase family.</text>
</comment>
<dbReference type="OrthoDB" id="408631at2759"/>
<name>A0A9Q9B253_9PEZI</name>
<feature type="domain" description="Carboxylesterase type B" evidence="4">
    <location>
        <begin position="29"/>
        <end position="259"/>
    </location>
</feature>
<dbReference type="PANTHER" id="PTHR43918:SF4">
    <property type="entry name" value="CARBOXYLIC ESTER HYDROLASE"/>
    <property type="match status" value="1"/>
</dbReference>
<dbReference type="Proteomes" id="UP001056384">
    <property type="component" value="Chromosome 10"/>
</dbReference>
<dbReference type="InterPro" id="IPR050654">
    <property type="entry name" value="AChE-related_enzymes"/>
</dbReference>
<dbReference type="AlphaFoldDB" id="A0A9Q9B253"/>
<evidence type="ECO:0000259" key="4">
    <source>
        <dbReference type="Pfam" id="PF00135"/>
    </source>
</evidence>
<proteinExistence type="inferred from homology"/>
<keyword evidence="2 3" id="KW-0378">Hydrolase</keyword>
<accession>A0A9Q9B253</accession>
<feature type="chain" id="PRO_5040547666" description="Carboxylic ester hydrolase" evidence="3">
    <location>
        <begin position="18"/>
        <end position="266"/>
    </location>
</feature>